<evidence type="ECO:0000256" key="8">
    <source>
        <dbReference type="ARBA" id="ARBA00023143"/>
    </source>
</evidence>
<evidence type="ECO:0000313" key="11">
    <source>
        <dbReference type="Proteomes" id="UP000182229"/>
    </source>
</evidence>
<keyword evidence="8 9" id="KW-0975">Bacterial flagellum</keyword>
<dbReference type="OrthoDB" id="9806440at2"/>
<feature type="transmembrane region" description="Helical" evidence="9">
    <location>
        <begin position="49"/>
        <end position="68"/>
    </location>
</feature>
<dbReference type="NCBIfam" id="TIGR01402">
    <property type="entry name" value="fliQ"/>
    <property type="match status" value="1"/>
</dbReference>
<keyword evidence="6 9" id="KW-1133">Transmembrane helix</keyword>
<evidence type="ECO:0000313" key="10">
    <source>
        <dbReference type="EMBL" id="OJH39327.1"/>
    </source>
</evidence>
<dbReference type="Pfam" id="PF01313">
    <property type="entry name" value="Bac_export_3"/>
    <property type="match status" value="1"/>
</dbReference>
<dbReference type="PRINTS" id="PR00952">
    <property type="entry name" value="TYPE3IMQPROT"/>
</dbReference>
<evidence type="ECO:0000256" key="5">
    <source>
        <dbReference type="ARBA" id="ARBA00022692"/>
    </source>
</evidence>
<dbReference type="PANTHER" id="PTHR34040:SF2">
    <property type="entry name" value="FLAGELLAR BIOSYNTHETIC PROTEIN FLIQ"/>
    <property type="match status" value="1"/>
</dbReference>
<evidence type="ECO:0000256" key="3">
    <source>
        <dbReference type="ARBA" id="ARBA00021718"/>
    </source>
</evidence>
<dbReference type="InterPro" id="IPR006306">
    <property type="entry name" value="T3SS_HrpO"/>
</dbReference>
<dbReference type="PANTHER" id="PTHR34040">
    <property type="entry name" value="FLAGELLAR BIOSYNTHETIC PROTEIN FLIQ"/>
    <property type="match status" value="1"/>
</dbReference>
<dbReference type="NCBIfam" id="TIGR01403">
    <property type="entry name" value="fliQ_rel_III"/>
    <property type="match status" value="1"/>
</dbReference>
<evidence type="ECO:0000256" key="9">
    <source>
        <dbReference type="RuleBase" id="RU364090"/>
    </source>
</evidence>
<dbReference type="GO" id="GO:0005886">
    <property type="term" value="C:plasma membrane"/>
    <property type="evidence" value="ECO:0007669"/>
    <property type="project" value="UniProtKB-SubCell"/>
</dbReference>
<keyword evidence="4 9" id="KW-1003">Cell membrane</keyword>
<keyword evidence="10" id="KW-0969">Cilium</keyword>
<keyword evidence="10" id="KW-0282">Flagellum</keyword>
<reference evidence="11" key="1">
    <citation type="submission" date="2016-11" db="EMBL/GenBank/DDBJ databases">
        <authorList>
            <person name="Shukria A."/>
            <person name="Stevens D.C."/>
        </authorList>
    </citation>
    <scope>NUCLEOTIDE SEQUENCE [LARGE SCALE GENOMIC DNA]</scope>
    <source>
        <strain evidence="11">Cbfe23</strain>
    </source>
</reference>
<dbReference type="Proteomes" id="UP000182229">
    <property type="component" value="Unassembled WGS sequence"/>
</dbReference>
<keyword evidence="7 9" id="KW-0472">Membrane</keyword>
<dbReference type="RefSeq" id="WP_071899499.1">
    <property type="nucleotide sequence ID" value="NZ_MPIN01000004.1"/>
</dbReference>
<keyword evidence="10" id="KW-0966">Cell projection</keyword>
<evidence type="ECO:0000256" key="2">
    <source>
        <dbReference type="ARBA" id="ARBA00006156"/>
    </source>
</evidence>
<comment type="function">
    <text evidence="9">Role in flagellar biosynthesis.</text>
</comment>
<evidence type="ECO:0000256" key="4">
    <source>
        <dbReference type="ARBA" id="ARBA00022475"/>
    </source>
</evidence>
<comment type="subcellular location">
    <subcellularLocation>
        <location evidence="1 9">Cell membrane</location>
        <topology evidence="1">Multi-pass membrane protein</topology>
    </subcellularLocation>
    <subcellularLocation>
        <location evidence="9">Bacterial flagellum basal body</location>
    </subcellularLocation>
</comment>
<accession>A0A1L9BAM4</accession>
<evidence type="ECO:0000256" key="1">
    <source>
        <dbReference type="ARBA" id="ARBA00004651"/>
    </source>
</evidence>
<sequence>MNQLTSIVQQGLTLVIMVSLPPVLMALMVGLIIAVFQATTQIQEQTLSFAPKLITVFLLLALMGPWMGSQFARFTTLIFEQFPVLIR</sequence>
<name>A0A1L9BAM4_9BACT</name>
<feature type="transmembrane region" description="Helical" evidence="9">
    <location>
        <begin position="12"/>
        <end position="37"/>
    </location>
</feature>
<evidence type="ECO:0000256" key="6">
    <source>
        <dbReference type="ARBA" id="ARBA00022989"/>
    </source>
</evidence>
<dbReference type="STRING" id="83449.BON30_17580"/>
<dbReference type="GO" id="GO:0009425">
    <property type="term" value="C:bacterial-type flagellum basal body"/>
    <property type="evidence" value="ECO:0007669"/>
    <property type="project" value="UniProtKB-SubCell"/>
</dbReference>
<organism evidence="10 11">
    <name type="scientific">Cystobacter ferrugineus</name>
    <dbReference type="NCBI Taxonomy" id="83449"/>
    <lineage>
        <taxon>Bacteria</taxon>
        <taxon>Pseudomonadati</taxon>
        <taxon>Myxococcota</taxon>
        <taxon>Myxococcia</taxon>
        <taxon>Myxococcales</taxon>
        <taxon>Cystobacterineae</taxon>
        <taxon>Archangiaceae</taxon>
        <taxon>Cystobacter</taxon>
    </lineage>
</organism>
<dbReference type="EMBL" id="MPIN01000004">
    <property type="protein sequence ID" value="OJH39327.1"/>
    <property type="molecule type" value="Genomic_DNA"/>
</dbReference>
<dbReference type="InterPro" id="IPR006305">
    <property type="entry name" value="FliQ"/>
</dbReference>
<reference evidence="10 11" key="2">
    <citation type="submission" date="2016-12" db="EMBL/GenBank/DDBJ databases">
        <title>Draft Genome Sequence of Cystobacter ferrugineus Strain Cbfe23.</title>
        <authorList>
            <person name="Akbar S."/>
            <person name="Dowd S.E."/>
            <person name="Stevens D.C."/>
        </authorList>
    </citation>
    <scope>NUCLEOTIDE SEQUENCE [LARGE SCALE GENOMIC DNA]</scope>
    <source>
        <strain evidence="10 11">Cbfe23</strain>
    </source>
</reference>
<proteinExistence type="inferred from homology"/>
<keyword evidence="5 9" id="KW-0812">Transmembrane</keyword>
<comment type="similarity">
    <text evidence="2 9">Belongs to the FliQ/MopD/SpaQ family.</text>
</comment>
<evidence type="ECO:0000256" key="7">
    <source>
        <dbReference type="ARBA" id="ARBA00023136"/>
    </source>
</evidence>
<comment type="caution">
    <text evidence="10">The sequence shown here is derived from an EMBL/GenBank/DDBJ whole genome shotgun (WGS) entry which is preliminary data.</text>
</comment>
<dbReference type="AlphaFoldDB" id="A0A1L9BAM4"/>
<dbReference type="InterPro" id="IPR002191">
    <property type="entry name" value="Bac_export_3"/>
</dbReference>
<keyword evidence="11" id="KW-1185">Reference proteome</keyword>
<protein>
    <recommendedName>
        <fullName evidence="3 9">Flagellar biosynthetic protein FliQ</fullName>
    </recommendedName>
</protein>
<dbReference type="GO" id="GO:0044780">
    <property type="term" value="P:bacterial-type flagellum assembly"/>
    <property type="evidence" value="ECO:0007669"/>
    <property type="project" value="InterPro"/>
</dbReference>
<gene>
    <name evidence="9" type="primary">fliQ</name>
    <name evidence="10" type="ORF">BON30_17580</name>
</gene>
<dbReference type="GO" id="GO:0009306">
    <property type="term" value="P:protein secretion"/>
    <property type="evidence" value="ECO:0007669"/>
    <property type="project" value="InterPro"/>
</dbReference>
<dbReference type="PIRSF" id="PIRSF004669">
    <property type="entry name" value="FliQ"/>
    <property type="match status" value="1"/>
</dbReference>